<comment type="caution">
    <text evidence="4">The sequence shown here is derived from an EMBL/GenBank/DDBJ whole genome shotgun (WGS) entry which is preliminary data.</text>
</comment>
<gene>
    <name evidence="4" type="ORF">Tsumi_02640</name>
</gene>
<evidence type="ECO:0000313" key="5">
    <source>
        <dbReference type="Proteomes" id="UP001628220"/>
    </source>
</evidence>
<dbReference type="Pfam" id="PF19579">
    <property type="entry name" value="FtsL_2"/>
    <property type="match status" value="1"/>
</dbReference>
<sequence>MRLTEEEYNDIVNEASAPASAEEQPFTSPFQEEKGPSEDHLEQEEEELSETTAPLPQEASQHFSEERISQTPPPKKKAKKYRSPLYWLSGGLIVRFINSRWAPLVVWIFFLFFCNVALGYVTISQTKQISKLENELETVRNKQLFIKADISRLTREETMRTRLEELNSTVTEKEDQPFVIYYGRDNKN</sequence>
<evidence type="ECO:0000313" key="4">
    <source>
        <dbReference type="EMBL" id="GAB1251160.1"/>
    </source>
</evidence>
<accession>A0ABQ0E0B5</accession>
<dbReference type="EMBL" id="BAAFSF010000001">
    <property type="protein sequence ID" value="GAB1251160.1"/>
    <property type="molecule type" value="Genomic_DNA"/>
</dbReference>
<feature type="compositionally biased region" description="Low complexity" evidence="2">
    <location>
        <begin position="14"/>
        <end position="23"/>
    </location>
</feature>
<feature type="transmembrane region" description="Helical" evidence="3">
    <location>
        <begin position="104"/>
        <end position="123"/>
    </location>
</feature>
<keyword evidence="3" id="KW-0472">Membrane</keyword>
<dbReference type="RefSeq" id="WP_411914975.1">
    <property type="nucleotide sequence ID" value="NZ_BAAFSF010000001.1"/>
</dbReference>
<reference evidence="4 5" key="1">
    <citation type="journal article" date="2025" name="Int. J. Syst. Evol. Microbiol.">
        <title>Desulfovibrio falkowii sp. nov., Porphyromonas miyakawae sp. nov., Mediterraneibacter flintii sp. nov. and Owariibacterium komagatae gen. nov., sp. nov., isolated from human faeces.</title>
        <authorList>
            <person name="Hamaguchi T."/>
            <person name="Ohara M."/>
            <person name="Hisatomi A."/>
            <person name="Sekiguchi K."/>
            <person name="Takeda J.I."/>
            <person name="Ueyama J."/>
            <person name="Ito M."/>
            <person name="Nishiwaki H."/>
            <person name="Ogi T."/>
            <person name="Hirayama M."/>
            <person name="Ohkuma M."/>
            <person name="Sakamoto M."/>
            <person name="Ohno K."/>
        </authorList>
    </citation>
    <scope>NUCLEOTIDE SEQUENCE [LARGE SCALE GENOMIC DNA]</scope>
    <source>
        <strain evidence="4 5">13CB11C</strain>
    </source>
</reference>
<evidence type="ECO:0000256" key="2">
    <source>
        <dbReference type="SAM" id="MobiDB-lite"/>
    </source>
</evidence>
<evidence type="ECO:0000256" key="3">
    <source>
        <dbReference type="SAM" id="Phobius"/>
    </source>
</evidence>
<keyword evidence="5" id="KW-1185">Reference proteome</keyword>
<feature type="region of interest" description="Disordered" evidence="2">
    <location>
        <begin position="1"/>
        <end position="78"/>
    </location>
</feature>
<dbReference type="InterPro" id="IPR045755">
    <property type="entry name" value="FtsL-like"/>
</dbReference>
<keyword evidence="1" id="KW-0175">Coiled coil</keyword>
<proteinExistence type="predicted"/>
<dbReference type="Proteomes" id="UP001628220">
    <property type="component" value="Unassembled WGS sequence"/>
</dbReference>
<evidence type="ECO:0008006" key="6">
    <source>
        <dbReference type="Google" id="ProtNLM"/>
    </source>
</evidence>
<protein>
    <recommendedName>
        <fullName evidence="6">Septum formation initiator</fullName>
    </recommendedName>
</protein>
<organism evidence="4 5">
    <name type="scientific">Porphyromonas miyakawae</name>
    <dbReference type="NCBI Taxonomy" id="3137470"/>
    <lineage>
        <taxon>Bacteria</taxon>
        <taxon>Pseudomonadati</taxon>
        <taxon>Bacteroidota</taxon>
        <taxon>Bacteroidia</taxon>
        <taxon>Bacteroidales</taxon>
        <taxon>Porphyromonadaceae</taxon>
        <taxon>Porphyromonas</taxon>
    </lineage>
</organism>
<keyword evidence="3" id="KW-0812">Transmembrane</keyword>
<feature type="compositionally biased region" description="Polar residues" evidence="2">
    <location>
        <begin position="51"/>
        <end position="62"/>
    </location>
</feature>
<keyword evidence="3" id="KW-1133">Transmembrane helix</keyword>
<name>A0ABQ0E0B5_9PORP</name>
<feature type="compositionally biased region" description="Basic and acidic residues" evidence="2">
    <location>
        <begin position="31"/>
        <end position="40"/>
    </location>
</feature>
<feature type="coiled-coil region" evidence="1">
    <location>
        <begin position="122"/>
        <end position="176"/>
    </location>
</feature>
<evidence type="ECO:0000256" key="1">
    <source>
        <dbReference type="SAM" id="Coils"/>
    </source>
</evidence>